<feature type="domain" description="Ig-like" evidence="9">
    <location>
        <begin position="143"/>
        <end position="236"/>
    </location>
</feature>
<evidence type="ECO:0000256" key="8">
    <source>
        <dbReference type="SAM" id="SignalP"/>
    </source>
</evidence>
<dbReference type="InterPro" id="IPR013783">
    <property type="entry name" value="Ig-like_fold"/>
</dbReference>
<name>A0A6P8IX17_ACTTE</name>
<evidence type="ECO:0000256" key="5">
    <source>
        <dbReference type="ARBA" id="ARBA00023319"/>
    </source>
</evidence>
<proteinExistence type="predicted"/>
<keyword evidence="8" id="KW-0732">Signal</keyword>
<keyword evidence="7" id="KW-0812">Transmembrane</keyword>
<feature type="domain" description="Ig-like" evidence="9">
    <location>
        <begin position="241"/>
        <end position="348"/>
    </location>
</feature>
<dbReference type="OrthoDB" id="5970915at2759"/>
<dbReference type="GeneID" id="116305850"/>
<dbReference type="GO" id="GO:0005911">
    <property type="term" value="C:cell-cell junction"/>
    <property type="evidence" value="ECO:0007669"/>
    <property type="project" value="TreeGrafter"/>
</dbReference>
<dbReference type="AlphaFoldDB" id="A0A6P8IX17"/>
<feature type="transmembrane region" description="Helical" evidence="7">
    <location>
        <begin position="357"/>
        <end position="374"/>
    </location>
</feature>
<dbReference type="RefSeq" id="XP_031571684.1">
    <property type="nucleotide sequence ID" value="XM_031715824.1"/>
</dbReference>
<feature type="region of interest" description="Disordered" evidence="6">
    <location>
        <begin position="381"/>
        <end position="418"/>
    </location>
</feature>
<evidence type="ECO:0000256" key="6">
    <source>
        <dbReference type="SAM" id="MobiDB-lite"/>
    </source>
</evidence>
<organism evidence="10 11">
    <name type="scientific">Actinia tenebrosa</name>
    <name type="common">Australian red waratah sea anemone</name>
    <dbReference type="NCBI Taxonomy" id="6105"/>
    <lineage>
        <taxon>Eukaryota</taxon>
        <taxon>Metazoa</taxon>
        <taxon>Cnidaria</taxon>
        <taxon>Anthozoa</taxon>
        <taxon>Hexacorallia</taxon>
        <taxon>Actiniaria</taxon>
        <taxon>Actiniidae</taxon>
        <taxon>Actinia</taxon>
    </lineage>
</organism>
<keyword evidence="3" id="KW-1015">Disulfide bond</keyword>
<gene>
    <name evidence="11" type="primary">LOC116305850</name>
</gene>
<evidence type="ECO:0000256" key="4">
    <source>
        <dbReference type="ARBA" id="ARBA00023180"/>
    </source>
</evidence>
<evidence type="ECO:0000256" key="7">
    <source>
        <dbReference type="SAM" id="Phobius"/>
    </source>
</evidence>
<dbReference type="PANTHER" id="PTHR11640">
    <property type="entry name" value="NEPHRIN"/>
    <property type="match status" value="1"/>
</dbReference>
<keyword evidence="4" id="KW-0325">Glycoprotein</keyword>
<comment type="subcellular location">
    <subcellularLocation>
        <location evidence="1">Membrane</location>
        <topology evidence="1">Single-pass type I membrane protein</topology>
    </subcellularLocation>
</comment>
<dbReference type="InterPro" id="IPR036179">
    <property type="entry name" value="Ig-like_dom_sf"/>
</dbReference>
<dbReference type="GO" id="GO:0098609">
    <property type="term" value="P:cell-cell adhesion"/>
    <property type="evidence" value="ECO:0007669"/>
    <property type="project" value="TreeGrafter"/>
</dbReference>
<dbReference type="GO" id="GO:0005886">
    <property type="term" value="C:plasma membrane"/>
    <property type="evidence" value="ECO:0007669"/>
    <property type="project" value="TreeGrafter"/>
</dbReference>
<keyword evidence="10" id="KW-1185">Reference proteome</keyword>
<dbReference type="FunCoup" id="A0A6P8IX17">
    <property type="interactions" value="1290"/>
</dbReference>
<dbReference type="InParanoid" id="A0A6P8IX17"/>
<evidence type="ECO:0000256" key="2">
    <source>
        <dbReference type="ARBA" id="ARBA00023136"/>
    </source>
</evidence>
<protein>
    <submittedName>
        <fullName evidence="11">Basigin-like isoform X1</fullName>
    </submittedName>
</protein>
<dbReference type="SMART" id="SM00409">
    <property type="entry name" value="IG"/>
    <property type="match status" value="3"/>
</dbReference>
<dbReference type="PANTHER" id="PTHR11640:SF164">
    <property type="entry name" value="MAM DOMAIN-CONTAINING GLYCOSYLPHOSPHATIDYLINOSITOL ANCHOR PROTEIN 1"/>
    <property type="match status" value="1"/>
</dbReference>
<accession>A0A6P8IX17</accession>
<evidence type="ECO:0000313" key="10">
    <source>
        <dbReference type="Proteomes" id="UP000515163"/>
    </source>
</evidence>
<evidence type="ECO:0000313" key="11">
    <source>
        <dbReference type="RefSeq" id="XP_031571684.1"/>
    </source>
</evidence>
<dbReference type="KEGG" id="aten:116305850"/>
<evidence type="ECO:0000256" key="3">
    <source>
        <dbReference type="ARBA" id="ARBA00023157"/>
    </source>
</evidence>
<dbReference type="Gene3D" id="2.60.40.10">
    <property type="entry name" value="Immunoglobulins"/>
    <property type="match status" value="3"/>
</dbReference>
<evidence type="ECO:0000259" key="9">
    <source>
        <dbReference type="PROSITE" id="PS50835"/>
    </source>
</evidence>
<dbReference type="PROSITE" id="PS50835">
    <property type="entry name" value="IG_LIKE"/>
    <property type="match status" value="2"/>
</dbReference>
<dbReference type="InterPro" id="IPR013106">
    <property type="entry name" value="Ig_V-set"/>
</dbReference>
<dbReference type="InterPro" id="IPR003599">
    <property type="entry name" value="Ig_sub"/>
</dbReference>
<keyword evidence="5" id="KW-0393">Immunoglobulin domain</keyword>
<dbReference type="SUPFAM" id="SSF48726">
    <property type="entry name" value="Immunoglobulin"/>
    <property type="match status" value="3"/>
</dbReference>
<dbReference type="Pfam" id="PF07686">
    <property type="entry name" value="V-set"/>
    <property type="match status" value="1"/>
</dbReference>
<keyword evidence="2 7" id="KW-0472">Membrane</keyword>
<dbReference type="Proteomes" id="UP000515163">
    <property type="component" value="Unplaced"/>
</dbReference>
<feature type="signal peptide" evidence="8">
    <location>
        <begin position="1"/>
        <end position="26"/>
    </location>
</feature>
<keyword evidence="7" id="KW-1133">Transmembrane helix</keyword>
<feature type="chain" id="PRO_5028370280" evidence="8">
    <location>
        <begin position="27"/>
        <end position="418"/>
    </location>
</feature>
<dbReference type="InterPro" id="IPR051275">
    <property type="entry name" value="Cell_adhesion_signaling"/>
</dbReference>
<dbReference type="GO" id="GO:0050839">
    <property type="term" value="F:cell adhesion molecule binding"/>
    <property type="evidence" value="ECO:0007669"/>
    <property type="project" value="TreeGrafter"/>
</dbReference>
<sequence length="418" mass="47800">MASQRILFKSCVFLTSLLVVLSRVKGVLKIVDPLPGHSVAIEDETLRVTCVVFDAEDQHVKPTGVDFFRVDKYGDLIRIVDQGPAGNCVFENKTEVDGRKLYVTMVIKRIKPSDSGQYRCTLPNDTNTSYGFGITYIAKSDLPEIEVSRNITAELGESVRLACNITQKGNIFKVRLVIIAWVKDDHQRIAEVPSAERNLKDIRLTLNKPQDGGHYECKLTSMLHAQRTYNVTRIISVQVRPKFGAVDLTHNEIVRIKGEAVQFQCDATGNPIKIVWKRKPRHKNLLITLNETSYSNESLQTRYKFTRKSNYEEFKLEIPKTDYEDRGDYYCCIRSSNTSVPDQCQRFTLRVKDPLRHLWPILGIIVEAIFLYVITTSSEKTKKNDNKISKSRDHTVEDRSTDVRKGEKARLRKTTLDP</sequence>
<evidence type="ECO:0000256" key="1">
    <source>
        <dbReference type="ARBA" id="ARBA00004479"/>
    </source>
</evidence>
<dbReference type="InterPro" id="IPR007110">
    <property type="entry name" value="Ig-like_dom"/>
</dbReference>
<reference evidence="11" key="1">
    <citation type="submission" date="2025-08" db="UniProtKB">
        <authorList>
            <consortium name="RefSeq"/>
        </authorList>
    </citation>
    <scope>IDENTIFICATION</scope>
    <source>
        <tissue evidence="11">Tentacle</tissue>
    </source>
</reference>